<comment type="caution">
    <text evidence="1">The sequence shown here is derived from an EMBL/GenBank/DDBJ whole genome shotgun (WGS) entry which is preliminary data.</text>
</comment>
<evidence type="ECO:0000313" key="2">
    <source>
        <dbReference type="Proteomes" id="UP000591542"/>
    </source>
</evidence>
<reference evidence="1 2" key="1">
    <citation type="journal article" date="2020" name="Appl. Environ. Microbiol.">
        <title>Genomic Characteristics of a Novel Species of Ammonia-Oxidizing Archaea from the Jiulong River Estuary.</title>
        <authorList>
            <person name="Zou D."/>
            <person name="Wan R."/>
            <person name="Han L."/>
            <person name="Xu M.N."/>
            <person name="Liu Y."/>
            <person name="Liu H."/>
            <person name="Kao S.J."/>
            <person name="Li M."/>
        </authorList>
    </citation>
    <scope>NUCLEOTIDE SEQUENCE [LARGE SCALE GENOMIC DNA]</scope>
    <source>
        <strain evidence="1">S2bin1</strain>
    </source>
</reference>
<dbReference type="EMBL" id="JACEMX010000116">
    <property type="protein sequence ID" value="MBA4463683.1"/>
    <property type="molecule type" value="Genomic_DNA"/>
</dbReference>
<proteinExistence type="predicted"/>
<organism evidence="1 2">
    <name type="scientific">Candidatus Nitrosomaritimum aestuariumsis</name>
    <dbReference type="NCBI Taxonomy" id="3342354"/>
    <lineage>
        <taxon>Archaea</taxon>
        <taxon>Nitrososphaerota</taxon>
        <taxon>Nitrososphaeria</taxon>
        <taxon>Nitrosopumilales</taxon>
        <taxon>Nitrosopumilaceae</taxon>
        <taxon>Candidatus Nitrosomaritimum</taxon>
    </lineage>
</organism>
<evidence type="ECO:0000313" key="1">
    <source>
        <dbReference type="EMBL" id="MBA4463683.1"/>
    </source>
</evidence>
<accession>A0AC60W9D0</accession>
<feature type="non-terminal residue" evidence="1">
    <location>
        <position position="103"/>
    </location>
</feature>
<name>A0AC60W9D0_9ARCH</name>
<protein>
    <submittedName>
        <fullName evidence="1">Uncharacterized protein</fullName>
    </submittedName>
</protein>
<dbReference type="Proteomes" id="UP000591542">
    <property type="component" value="Unassembled WGS sequence"/>
</dbReference>
<sequence length="103" mass="11871">MSENAEQQNESIPSNEFLIAEVAKIKAELDELKNLKDKTFGSPSTKRKQVRKTVKKKTAVKRKPAKRTVRKTVKKKTAVKRKPAKRTVRKTVKRVAKKTKSRR</sequence>
<gene>
    <name evidence="1" type="ORF">H2B01_05815</name>
</gene>